<dbReference type="GO" id="GO:0032259">
    <property type="term" value="P:methylation"/>
    <property type="evidence" value="ECO:0007669"/>
    <property type="project" value="UniProtKB-KW"/>
</dbReference>
<gene>
    <name evidence="6" type="ORF">A2215_03305</name>
</gene>
<dbReference type="Gene3D" id="1.10.8.10">
    <property type="entry name" value="DNA helicase RuvA subunit, C-terminal domain"/>
    <property type="match status" value="1"/>
</dbReference>
<dbReference type="InterPro" id="IPR019874">
    <property type="entry name" value="RF_methyltr_PrmC"/>
</dbReference>
<dbReference type="SUPFAM" id="SSF53335">
    <property type="entry name" value="S-adenosyl-L-methionine-dependent methyltransferases"/>
    <property type="match status" value="1"/>
</dbReference>
<dbReference type="GO" id="GO:0008276">
    <property type="term" value="F:protein methyltransferase activity"/>
    <property type="evidence" value="ECO:0007669"/>
    <property type="project" value="InterPro"/>
</dbReference>
<evidence type="ECO:0000256" key="2">
    <source>
        <dbReference type="ARBA" id="ARBA00022679"/>
    </source>
</evidence>
<accession>A0A1F5EE30</accession>
<dbReference type="InterPro" id="IPR050320">
    <property type="entry name" value="N5-glutamine_MTase"/>
</dbReference>
<keyword evidence="3" id="KW-0949">S-adenosyl-L-methionine</keyword>
<evidence type="ECO:0000313" key="7">
    <source>
        <dbReference type="Proteomes" id="UP000178583"/>
    </source>
</evidence>
<evidence type="ECO:0000259" key="5">
    <source>
        <dbReference type="Pfam" id="PF17827"/>
    </source>
</evidence>
<feature type="domain" description="Methyltransferase" evidence="4">
    <location>
        <begin position="117"/>
        <end position="250"/>
    </location>
</feature>
<organism evidence="6 7">
    <name type="scientific">Candidatus Berkelbacteria bacterium RIFOXYA2_FULL_43_10</name>
    <dbReference type="NCBI Taxonomy" id="1797472"/>
    <lineage>
        <taxon>Bacteria</taxon>
        <taxon>Candidatus Berkelbacteria</taxon>
    </lineage>
</organism>
<dbReference type="InterPro" id="IPR029063">
    <property type="entry name" value="SAM-dependent_MTases_sf"/>
</dbReference>
<evidence type="ECO:0000259" key="4">
    <source>
        <dbReference type="Pfam" id="PF13847"/>
    </source>
</evidence>
<dbReference type="NCBIfam" id="TIGR03534">
    <property type="entry name" value="RF_mod_PrmC"/>
    <property type="match status" value="1"/>
</dbReference>
<sequence length="292" mass="33014">MNIRQAQIKARDLLAKNNINAPELDAKVLLANVIDQDDTALFKSSDAPLTNSQYSKYLRHIKRRARGEPVAYITHQKEFYGYNFYINNNVLIPRPETELLVEEAIKFIKSKVYKVESSLNIIDIGTGSGCIIISIIKAISDIDKRLSVDDVRFSATDISKKAIYVAKINTRKHGVVDKIKFYRSDLFSNKKMLKKYDIIIANLPYVPKSNIKNLPDPNLALDGGGDGTDIIKNFLDQAKTRLNNDGVILLEIGFNQAKDIREYAKKIMPKSKIQVIKDLAGLDRVIKIVFDN</sequence>
<dbReference type="AlphaFoldDB" id="A0A1F5EE30"/>
<dbReference type="CDD" id="cd02440">
    <property type="entry name" value="AdoMet_MTases"/>
    <property type="match status" value="1"/>
</dbReference>
<reference evidence="6 7" key="1">
    <citation type="journal article" date="2016" name="Nat. Commun.">
        <title>Thousands of microbial genomes shed light on interconnected biogeochemical processes in an aquifer system.</title>
        <authorList>
            <person name="Anantharaman K."/>
            <person name="Brown C.T."/>
            <person name="Hug L.A."/>
            <person name="Sharon I."/>
            <person name="Castelle C.J."/>
            <person name="Probst A.J."/>
            <person name="Thomas B.C."/>
            <person name="Singh A."/>
            <person name="Wilkins M.J."/>
            <person name="Karaoz U."/>
            <person name="Brodie E.L."/>
            <person name="Williams K.H."/>
            <person name="Hubbard S.S."/>
            <person name="Banfield J.F."/>
        </authorList>
    </citation>
    <scope>NUCLEOTIDE SEQUENCE [LARGE SCALE GENOMIC DNA]</scope>
</reference>
<name>A0A1F5EE30_9BACT</name>
<dbReference type="Pfam" id="PF13847">
    <property type="entry name" value="Methyltransf_31"/>
    <property type="match status" value="1"/>
</dbReference>
<dbReference type="STRING" id="1797472.A2215_03305"/>
<dbReference type="InterPro" id="IPR040758">
    <property type="entry name" value="PrmC_N"/>
</dbReference>
<dbReference type="Gene3D" id="3.40.50.150">
    <property type="entry name" value="Vaccinia Virus protein VP39"/>
    <property type="match status" value="1"/>
</dbReference>
<keyword evidence="2 6" id="KW-0808">Transferase</keyword>
<protein>
    <submittedName>
        <fullName evidence="6">Protein-(Glutamine-N5) methyltransferase, release factor-specific</fullName>
    </submittedName>
</protein>
<feature type="domain" description="Release factor glutamine methyltransferase N-terminal" evidence="5">
    <location>
        <begin position="5"/>
        <end position="74"/>
    </location>
</feature>
<evidence type="ECO:0000256" key="3">
    <source>
        <dbReference type="ARBA" id="ARBA00022691"/>
    </source>
</evidence>
<evidence type="ECO:0000313" key="6">
    <source>
        <dbReference type="EMBL" id="OGD65613.1"/>
    </source>
</evidence>
<dbReference type="NCBIfam" id="TIGR00536">
    <property type="entry name" value="hemK_fam"/>
    <property type="match status" value="1"/>
</dbReference>
<dbReference type="PANTHER" id="PTHR18895">
    <property type="entry name" value="HEMK METHYLTRANSFERASE"/>
    <property type="match status" value="1"/>
</dbReference>
<evidence type="ECO:0000256" key="1">
    <source>
        <dbReference type="ARBA" id="ARBA00022603"/>
    </source>
</evidence>
<dbReference type="InterPro" id="IPR025714">
    <property type="entry name" value="Methyltranfer_dom"/>
</dbReference>
<dbReference type="EMBL" id="MEZY01000009">
    <property type="protein sequence ID" value="OGD65613.1"/>
    <property type="molecule type" value="Genomic_DNA"/>
</dbReference>
<dbReference type="Proteomes" id="UP000178583">
    <property type="component" value="Unassembled WGS sequence"/>
</dbReference>
<dbReference type="Pfam" id="PF17827">
    <property type="entry name" value="PrmC_N"/>
    <property type="match status" value="1"/>
</dbReference>
<dbReference type="PANTHER" id="PTHR18895:SF74">
    <property type="entry name" value="MTRF1L RELEASE FACTOR GLUTAMINE METHYLTRANSFERASE"/>
    <property type="match status" value="1"/>
</dbReference>
<proteinExistence type="predicted"/>
<dbReference type="InterPro" id="IPR004556">
    <property type="entry name" value="HemK-like"/>
</dbReference>
<comment type="caution">
    <text evidence="6">The sequence shown here is derived from an EMBL/GenBank/DDBJ whole genome shotgun (WGS) entry which is preliminary data.</text>
</comment>
<keyword evidence="1 6" id="KW-0489">Methyltransferase</keyword>